<evidence type="ECO:0000313" key="1">
    <source>
        <dbReference type="EMBL" id="KAJ7997945.1"/>
    </source>
</evidence>
<evidence type="ECO:0000313" key="2">
    <source>
        <dbReference type="Proteomes" id="UP001157502"/>
    </source>
</evidence>
<reference evidence="1" key="1">
    <citation type="submission" date="2021-05" db="EMBL/GenBank/DDBJ databases">
        <authorList>
            <person name="Pan Q."/>
            <person name="Jouanno E."/>
            <person name="Zahm M."/>
            <person name="Klopp C."/>
            <person name="Cabau C."/>
            <person name="Louis A."/>
            <person name="Berthelot C."/>
            <person name="Parey E."/>
            <person name="Roest Crollius H."/>
            <person name="Montfort J."/>
            <person name="Robinson-Rechavi M."/>
            <person name="Bouchez O."/>
            <person name="Lampietro C."/>
            <person name="Lopez Roques C."/>
            <person name="Donnadieu C."/>
            <person name="Postlethwait J."/>
            <person name="Bobe J."/>
            <person name="Dillon D."/>
            <person name="Chandos A."/>
            <person name="von Hippel F."/>
            <person name="Guiguen Y."/>
        </authorList>
    </citation>
    <scope>NUCLEOTIDE SEQUENCE</scope>
    <source>
        <strain evidence="1">YG-Jan2019</strain>
    </source>
</reference>
<name>A0ACC2G320_DALPE</name>
<protein>
    <submittedName>
        <fullName evidence="1">Uncharacterized protein</fullName>
    </submittedName>
</protein>
<keyword evidence="2" id="KW-1185">Reference proteome</keyword>
<comment type="caution">
    <text evidence="1">The sequence shown here is derived from an EMBL/GenBank/DDBJ whole genome shotgun (WGS) entry which is preliminary data.</text>
</comment>
<gene>
    <name evidence="1" type="ORF">DPEC_G00217430</name>
</gene>
<organism evidence="1 2">
    <name type="scientific">Dallia pectoralis</name>
    <name type="common">Alaska blackfish</name>
    <dbReference type="NCBI Taxonomy" id="75939"/>
    <lineage>
        <taxon>Eukaryota</taxon>
        <taxon>Metazoa</taxon>
        <taxon>Chordata</taxon>
        <taxon>Craniata</taxon>
        <taxon>Vertebrata</taxon>
        <taxon>Euteleostomi</taxon>
        <taxon>Actinopterygii</taxon>
        <taxon>Neopterygii</taxon>
        <taxon>Teleostei</taxon>
        <taxon>Protacanthopterygii</taxon>
        <taxon>Esociformes</taxon>
        <taxon>Umbridae</taxon>
        <taxon>Dallia</taxon>
    </lineage>
</organism>
<proteinExistence type="predicted"/>
<accession>A0ACC2G320</accession>
<dbReference type="Proteomes" id="UP001157502">
    <property type="component" value="Chromosome 18"/>
</dbReference>
<dbReference type="EMBL" id="CM055745">
    <property type="protein sequence ID" value="KAJ7997945.1"/>
    <property type="molecule type" value="Genomic_DNA"/>
</dbReference>
<sequence>MDLRTWWTSWMDAGTARGTGWSRRLDGRGTWEAQCGLTQLCLDLPRKGGAHMPGLGHLPAISAVLLEPSPAPQIELRESKGAVSVTAHFRAKLLWISRSRHVNHQSPLPLHPSSPLRANRRFLEIYLNFH</sequence>